<protein>
    <submittedName>
        <fullName evidence="1">Uncharacterized protein</fullName>
    </submittedName>
</protein>
<accession>A0A6G8PZF2</accession>
<evidence type="ECO:0000313" key="2">
    <source>
        <dbReference type="Proteomes" id="UP000502706"/>
    </source>
</evidence>
<reference evidence="1 2" key="1">
    <citation type="submission" date="2019-10" db="EMBL/GenBank/DDBJ databases">
        <title>Rubrobacter sp nov SCSIO 52915 isolated from a deep-sea sediment in the South China Sea.</title>
        <authorList>
            <person name="Chen R.W."/>
        </authorList>
    </citation>
    <scope>NUCLEOTIDE SEQUENCE [LARGE SCALE GENOMIC DNA]</scope>
    <source>
        <strain evidence="1 2">SCSIO 52915</strain>
    </source>
</reference>
<gene>
    <name evidence="1" type="ORF">GBA65_14855</name>
</gene>
<dbReference type="KEGG" id="rmar:GBA65_14855"/>
<name>A0A6G8PZF2_9ACTN</name>
<organism evidence="1 2">
    <name type="scientific">Rubrobacter marinus</name>
    <dbReference type="NCBI Taxonomy" id="2653852"/>
    <lineage>
        <taxon>Bacteria</taxon>
        <taxon>Bacillati</taxon>
        <taxon>Actinomycetota</taxon>
        <taxon>Rubrobacteria</taxon>
        <taxon>Rubrobacterales</taxon>
        <taxon>Rubrobacteraceae</taxon>
        <taxon>Rubrobacter</taxon>
    </lineage>
</organism>
<dbReference type="Proteomes" id="UP000502706">
    <property type="component" value="Chromosome"/>
</dbReference>
<proteinExistence type="predicted"/>
<evidence type="ECO:0000313" key="1">
    <source>
        <dbReference type="EMBL" id="QIN79586.1"/>
    </source>
</evidence>
<dbReference type="AlphaFoldDB" id="A0A6G8PZF2"/>
<sequence>MDFAQLIEKIRAHLAEGGELVLRRPTDFLVACRTRGRAYAIFGYPSERAAGNDDENELFSQPAVGLGQLLWRMEELADDAEGGLAAWEVG</sequence>
<keyword evidence="2" id="KW-1185">Reference proteome</keyword>
<dbReference type="EMBL" id="CP045121">
    <property type="protein sequence ID" value="QIN79586.1"/>
    <property type="molecule type" value="Genomic_DNA"/>
</dbReference>